<dbReference type="RefSeq" id="XP_960127.1">
    <property type="nucleotide sequence ID" value="XM_955034.1"/>
</dbReference>
<sequence length="231" mass="26682">MNRCGTNARAEIEVLPLVDAEPVLRLEDCLQAIKQRFLPRGSAIFQQLDRNYSLLTLDQCKDVSDFAARLRKARNEIHELDQDCRIGECFFVNKFLSGLTPNYSTFLTAFYQTHRLIPERDNAGIVTQKAVTFNEAVIAAEKEEQSQQLTDKTIPGTFAAVRNGQQQYTHYARTRHEKESCWKLHPELRVEFYKTRDEREKKRKKVKEEDATVVGKSGSRHALLLLDNNHN</sequence>
<evidence type="ECO:0000313" key="2">
    <source>
        <dbReference type="Proteomes" id="UP000001805"/>
    </source>
</evidence>
<protein>
    <submittedName>
        <fullName evidence="1">Uncharacterized protein</fullName>
    </submittedName>
</protein>
<evidence type="ECO:0000313" key="1">
    <source>
        <dbReference type="EMBL" id="EAA30891.1"/>
    </source>
</evidence>
<gene>
    <name evidence="1" type="ORF">NCU04689</name>
</gene>
<dbReference type="HOGENOM" id="CLU_1200117_0_0_1"/>
<dbReference type="InParanoid" id="Q7S5U2"/>
<dbReference type="EMBL" id="CM002241">
    <property type="protein sequence ID" value="EAA30891.1"/>
    <property type="molecule type" value="Genomic_DNA"/>
</dbReference>
<name>Q7S5U2_NEUCR</name>
<dbReference type="Proteomes" id="UP000001805">
    <property type="component" value="Chromosome 5, Linkage Group VI"/>
</dbReference>
<accession>Q7S5U2</accession>
<dbReference type="KEGG" id="ncr:NCU04689"/>
<dbReference type="OrthoDB" id="5022336at2759"/>
<reference evidence="1 2" key="1">
    <citation type="journal article" date="2003" name="Nature">
        <title>The genome sequence of the filamentous fungus Neurospora crassa.</title>
        <authorList>
            <person name="Galagan J.E."/>
            <person name="Calvo S.E."/>
            <person name="Borkovich K.A."/>
            <person name="Selker E.U."/>
            <person name="Read N.D."/>
            <person name="Jaffe D."/>
            <person name="FitzHugh W."/>
            <person name="Ma L.J."/>
            <person name="Smirnov S."/>
            <person name="Purcell S."/>
            <person name="Rehman B."/>
            <person name="Elkins T."/>
            <person name="Engels R."/>
            <person name="Wang S."/>
            <person name="Nielsen C.B."/>
            <person name="Butler J."/>
            <person name="Endrizzi M."/>
            <person name="Qui D."/>
            <person name="Ianakiev P."/>
            <person name="Bell-Pedersen D."/>
            <person name="Nelson M.A."/>
            <person name="Werner-Washburne M."/>
            <person name="Selitrennikoff C.P."/>
            <person name="Kinsey J.A."/>
            <person name="Braun E.L."/>
            <person name="Zelter A."/>
            <person name="Schulte U."/>
            <person name="Kothe G.O."/>
            <person name="Jedd G."/>
            <person name="Mewes W."/>
            <person name="Staben C."/>
            <person name="Marcotte E."/>
            <person name="Greenberg D."/>
            <person name="Roy A."/>
            <person name="Foley K."/>
            <person name="Naylor J."/>
            <person name="Stange-Thomann N."/>
            <person name="Barrett R."/>
            <person name="Gnerre S."/>
            <person name="Kamal M."/>
            <person name="Kamvysselis M."/>
            <person name="Mauceli E."/>
            <person name="Bielke C."/>
            <person name="Rudd S."/>
            <person name="Frishman D."/>
            <person name="Krystofova S."/>
            <person name="Rasmussen C."/>
            <person name="Metzenberg R.L."/>
            <person name="Perkins D.D."/>
            <person name="Kroken S."/>
            <person name="Cogoni C."/>
            <person name="Macino G."/>
            <person name="Catcheside D."/>
            <person name="Li W."/>
            <person name="Pratt R.J."/>
            <person name="Osmani S.A."/>
            <person name="DeSouza C.P."/>
            <person name="Glass L."/>
            <person name="Orbach M.J."/>
            <person name="Berglund J.A."/>
            <person name="Voelker R."/>
            <person name="Yarden O."/>
            <person name="Plamann M."/>
            <person name="Seiler S."/>
            <person name="Dunlap J."/>
            <person name="Radford A."/>
            <person name="Aramayo R."/>
            <person name="Natvig D.O."/>
            <person name="Alex L.A."/>
            <person name="Mannhaupt G."/>
            <person name="Ebbole D.J."/>
            <person name="Freitag M."/>
            <person name="Paulsen I."/>
            <person name="Sachs M.S."/>
            <person name="Lander E.S."/>
            <person name="Nusbaum C."/>
            <person name="Birren B."/>
        </authorList>
    </citation>
    <scope>NUCLEOTIDE SEQUENCE [LARGE SCALE GENOMIC DNA]</scope>
    <source>
        <strain evidence="2">ATCC 24698 / 74-OR23-1A / CBS 708.71 / DSM 1257 / FGSC 987</strain>
    </source>
</reference>
<organism evidence="1 2">
    <name type="scientific">Neurospora crassa (strain ATCC 24698 / 74-OR23-1A / CBS 708.71 / DSM 1257 / FGSC 987)</name>
    <dbReference type="NCBI Taxonomy" id="367110"/>
    <lineage>
        <taxon>Eukaryota</taxon>
        <taxon>Fungi</taxon>
        <taxon>Dikarya</taxon>
        <taxon>Ascomycota</taxon>
        <taxon>Pezizomycotina</taxon>
        <taxon>Sordariomycetes</taxon>
        <taxon>Sordariomycetidae</taxon>
        <taxon>Sordariales</taxon>
        <taxon>Sordariaceae</taxon>
        <taxon>Neurospora</taxon>
    </lineage>
</organism>
<dbReference type="AlphaFoldDB" id="Q7S5U2"/>
<dbReference type="VEuPathDB" id="FungiDB:NCU04689"/>
<dbReference type="PaxDb" id="5141-EFNCRP00000004457"/>
<proteinExistence type="predicted"/>
<dbReference type="GeneID" id="3876274"/>
<keyword evidence="2" id="KW-1185">Reference proteome</keyword>